<reference evidence="9 10" key="1">
    <citation type="journal article" date="2018" name="Mol. Biol. Evol.">
        <title>Broad Genomic Sampling Reveals a Smut Pathogenic Ancestry of the Fungal Clade Ustilaginomycotina.</title>
        <authorList>
            <person name="Kijpornyongpan T."/>
            <person name="Mondo S.J."/>
            <person name="Barry K."/>
            <person name="Sandor L."/>
            <person name="Lee J."/>
            <person name="Lipzen A."/>
            <person name="Pangilinan J."/>
            <person name="LaButti K."/>
            <person name="Hainaut M."/>
            <person name="Henrissat B."/>
            <person name="Grigoriev I.V."/>
            <person name="Spatafora J.W."/>
            <person name="Aime M.C."/>
        </authorList>
    </citation>
    <scope>NUCLEOTIDE SEQUENCE [LARGE SCALE GENOMIC DNA]</scope>
    <source>
        <strain evidence="9 10">MCA 5214</strain>
    </source>
</reference>
<keyword evidence="3" id="KW-0479">Metal-binding</keyword>
<organism evidence="9 10">
    <name type="scientific">Jaminaea rosea</name>
    <dbReference type="NCBI Taxonomy" id="1569628"/>
    <lineage>
        <taxon>Eukaryota</taxon>
        <taxon>Fungi</taxon>
        <taxon>Dikarya</taxon>
        <taxon>Basidiomycota</taxon>
        <taxon>Ustilaginomycotina</taxon>
        <taxon>Exobasidiomycetes</taxon>
        <taxon>Microstromatales</taxon>
        <taxon>Microstromatales incertae sedis</taxon>
        <taxon>Jaminaea</taxon>
    </lineage>
</organism>
<dbReference type="PANTHER" id="PTHR12983:SF9">
    <property type="entry name" value="E3 UBIQUITIN-PROTEIN LIGASE RNF10"/>
    <property type="match status" value="1"/>
</dbReference>
<feature type="compositionally biased region" description="Basic and acidic residues" evidence="7">
    <location>
        <begin position="368"/>
        <end position="397"/>
    </location>
</feature>
<dbReference type="RefSeq" id="XP_025364998.1">
    <property type="nucleotide sequence ID" value="XM_025505045.1"/>
</dbReference>
<evidence type="ECO:0000313" key="10">
    <source>
        <dbReference type="Proteomes" id="UP000245884"/>
    </source>
</evidence>
<feature type="compositionally biased region" description="Basic and acidic residues" evidence="7">
    <location>
        <begin position="421"/>
        <end position="433"/>
    </location>
</feature>
<feature type="compositionally biased region" description="Gly residues" evidence="7">
    <location>
        <begin position="8"/>
        <end position="18"/>
    </location>
</feature>
<proteinExistence type="predicted"/>
<dbReference type="PROSITE" id="PS50089">
    <property type="entry name" value="ZF_RING_2"/>
    <property type="match status" value="1"/>
</dbReference>
<dbReference type="GO" id="GO:0005737">
    <property type="term" value="C:cytoplasm"/>
    <property type="evidence" value="ECO:0007669"/>
    <property type="project" value="UniProtKB-SubCell"/>
</dbReference>
<dbReference type="SUPFAM" id="SSF57850">
    <property type="entry name" value="RING/U-box"/>
    <property type="match status" value="1"/>
</dbReference>
<keyword evidence="10" id="KW-1185">Reference proteome</keyword>
<dbReference type="PROSITE" id="PS00518">
    <property type="entry name" value="ZF_RING_1"/>
    <property type="match status" value="1"/>
</dbReference>
<evidence type="ECO:0000313" key="9">
    <source>
        <dbReference type="EMBL" id="PWN30386.1"/>
    </source>
</evidence>
<feature type="compositionally biased region" description="Low complexity" evidence="7">
    <location>
        <begin position="398"/>
        <end position="407"/>
    </location>
</feature>
<feature type="compositionally biased region" description="Polar residues" evidence="7">
    <location>
        <begin position="804"/>
        <end position="828"/>
    </location>
</feature>
<dbReference type="SMART" id="SM00184">
    <property type="entry name" value="RING"/>
    <property type="match status" value="1"/>
</dbReference>
<dbReference type="Gene3D" id="3.30.40.10">
    <property type="entry name" value="Zinc/RING finger domain, C3HC4 (zinc finger)"/>
    <property type="match status" value="1"/>
</dbReference>
<protein>
    <recommendedName>
        <fullName evidence="8">RING-type domain-containing protein</fullName>
    </recommendedName>
</protein>
<keyword evidence="2" id="KW-0963">Cytoplasm</keyword>
<dbReference type="PANTHER" id="PTHR12983">
    <property type="entry name" value="RING FINGER 10 FAMILY MEMBER"/>
    <property type="match status" value="1"/>
</dbReference>
<comment type="subcellular location">
    <subcellularLocation>
        <location evidence="1">Cytoplasm</location>
    </subcellularLocation>
</comment>
<evidence type="ECO:0000256" key="4">
    <source>
        <dbReference type="ARBA" id="ARBA00022771"/>
    </source>
</evidence>
<feature type="region of interest" description="Disordered" evidence="7">
    <location>
        <begin position="362"/>
        <end position="510"/>
    </location>
</feature>
<evidence type="ECO:0000256" key="5">
    <source>
        <dbReference type="ARBA" id="ARBA00022833"/>
    </source>
</evidence>
<dbReference type="AlphaFoldDB" id="A0A316UYJ9"/>
<dbReference type="InterPro" id="IPR013083">
    <property type="entry name" value="Znf_RING/FYVE/PHD"/>
</dbReference>
<feature type="compositionally biased region" description="Basic and acidic residues" evidence="7">
    <location>
        <begin position="621"/>
        <end position="638"/>
    </location>
</feature>
<feature type="domain" description="RING-type" evidence="8">
    <location>
        <begin position="125"/>
        <end position="196"/>
    </location>
</feature>
<accession>A0A316UYJ9</accession>
<evidence type="ECO:0000259" key="8">
    <source>
        <dbReference type="PROSITE" id="PS50089"/>
    </source>
</evidence>
<feature type="compositionally biased region" description="Basic residues" evidence="7">
    <location>
        <begin position="611"/>
        <end position="620"/>
    </location>
</feature>
<dbReference type="InterPro" id="IPR017907">
    <property type="entry name" value="Znf_RING_CS"/>
</dbReference>
<dbReference type="OrthoDB" id="302966at2759"/>
<name>A0A316UYJ9_9BASI</name>
<sequence length="899" mass="96107">MTTSNGFSQGGGGGGGRNRGQDISHLLSFTLPPRARPPAPVSRRSRRSGPSQPFNKERYVAAQYRFLVKPTGDYTAYFADADIYLNWGDILSVLIPTSSALSGASTSSLTAASQPSLESHEGAACPICLSPPTAPRMTKCGHVYCYPCILQYLSTTDGPSNMGPLPIPGAAPAAQLPAGTPLSGPTNRMWKRCPICWDAVYARDLKAVKWWDPKAVALDRQGDDTSPEAEPSVAPTEWLRMRLIERPQITTLALPQSSTWPTSSTSPSDQPLIAQHQAPWHFQPDVMTFSKFMLATPDLLLGSLTQDVDELAAEKSLLKSMGAGGPGTGDNSLAYVDLAERKVREQMGKVLNELDTPVVRSTIGQAKNDLKEHDEAEQGRRLREGENLSRRQRRQAEKQQAAAAAAQDDGKDQAGDQGDGAADKDETESEKPTESAVGAEDFLALRASSQGGSYGSRARQESQADVATTGSAPASSSADESATPPPPVTKGPARSRRNLNPPNPSPSSFFFYQASSGQNIFMHPLDIKILHSQFGSYARFPRDIAVKVQSAEEGSMNEELRKRCRYLTHLPRGTDVVFIEIDWEVMAAAKEGGPPPLVSKATLKPYEQVLRARRNKRRDKERREDRAKLKAEEAEAARRPPITTTTGSGGAQAMPMGSGRRSRDSHPDLQLSQSYGSSVGGGGDSAFSNMSGHSAGAAGTSPTFMEAAMWGAERHFPVHPGASADHGSGEEDFPAVAPSSNFPSGPSPPLAPSTRTVWGTPAAARPSFASTLHASSRGQQGGGWDEDVDDAWLELEEGFVLGTNNSKQVRQGRGLNTQQQGQRRNCNANGGERTPQGEKPSFAQRTSSQPQSQQGTPADKKEEGGDSAAAKPPAEQPPAKGKKQRKAKLVLTGGGRGMA</sequence>
<dbReference type="Pfam" id="PF00097">
    <property type="entry name" value="zf-C3HC4"/>
    <property type="match status" value="1"/>
</dbReference>
<dbReference type="GO" id="GO:0000976">
    <property type="term" value="F:transcription cis-regulatory region binding"/>
    <property type="evidence" value="ECO:0007669"/>
    <property type="project" value="TreeGrafter"/>
</dbReference>
<dbReference type="EMBL" id="KZ819662">
    <property type="protein sequence ID" value="PWN30386.1"/>
    <property type="molecule type" value="Genomic_DNA"/>
</dbReference>
<dbReference type="InterPro" id="IPR001841">
    <property type="entry name" value="Znf_RING"/>
</dbReference>
<dbReference type="STRING" id="1569628.A0A316UYJ9"/>
<gene>
    <name evidence="9" type="ORF">BDZ90DRAFT_229408</name>
</gene>
<dbReference type="InterPro" id="IPR039739">
    <property type="entry name" value="MAG2/RNF10"/>
</dbReference>
<feature type="region of interest" description="Disordered" evidence="7">
    <location>
        <begin position="717"/>
        <end position="753"/>
    </location>
</feature>
<feature type="compositionally biased region" description="Low complexity" evidence="7">
    <location>
        <begin position="868"/>
        <end position="879"/>
    </location>
</feature>
<evidence type="ECO:0000256" key="1">
    <source>
        <dbReference type="ARBA" id="ARBA00004496"/>
    </source>
</evidence>
<dbReference type="GeneID" id="37026868"/>
<keyword evidence="4 6" id="KW-0863">Zinc-finger</keyword>
<dbReference type="GO" id="GO:0045944">
    <property type="term" value="P:positive regulation of transcription by RNA polymerase II"/>
    <property type="evidence" value="ECO:0007669"/>
    <property type="project" value="TreeGrafter"/>
</dbReference>
<feature type="region of interest" description="Disordered" evidence="7">
    <location>
        <begin position="804"/>
        <end position="899"/>
    </location>
</feature>
<evidence type="ECO:0000256" key="2">
    <source>
        <dbReference type="ARBA" id="ARBA00022490"/>
    </source>
</evidence>
<evidence type="ECO:0000256" key="6">
    <source>
        <dbReference type="PROSITE-ProRule" id="PRU00175"/>
    </source>
</evidence>
<evidence type="ECO:0000256" key="7">
    <source>
        <dbReference type="SAM" id="MobiDB-lite"/>
    </source>
</evidence>
<evidence type="ECO:0000256" key="3">
    <source>
        <dbReference type="ARBA" id="ARBA00022723"/>
    </source>
</evidence>
<dbReference type="InterPro" id="IPR018957">
    <property type="entry name" value="Znf_C3HC4_RING-type"/>
</dbReference>
<dbReference type="Proteomes" id="UP000245884">
    <property type="component" value="Unassembled WGS sequence"/>
</dbReference>
<dbReference type="CDD" id="cd16536">
    <property type="entry name" value="RING-HC_RNF10"/>
    <property type="match status" value="1"/>
</dbReference>
<feature type="compositionally biased region" description="Low complexity" evidence="7">
    <location>
        <begin position="467"/>
        <end position="482"/>
    </location>
</feature>
<feature type="region of interest" description="Disordered" evidence="7">
    <location>
        <begin position="609"/>
        <end position="698"/>
    </location>
</feature>
<dbReference type="GO" id="GO:0008270">
    <property type="term" value="F:zinc ion binding"/>
    <property type="evidence" value="ECO:0007669"/>
    <property type="project" value="UniProtKB-KW"/>
</dbReference>
<feature type="region of interest" description="Disordered" evidence="7">
    <location>
        <begin position="1"/>
        <end position="54"/>
    </location>
</feature>
<keyword evidence="5" id="KW-0862">Zinc</keyword>